<keyword evidence="2 4" id="KW-0575">Peroxidase</keyword>
<dbReference type="InterPro" id="IPR000889">
    <property type="entry name" value="Glutathione_peroxidase"/>
</dbReference>
<dbReference type="SUPFAM" id="SSF52833">
    <property type="entry name" value="Thioredoxin-like"/>
    <property type="match status" value="1"/>
</dbReference>
<dbReference type="PANTHER" id="PTHR11592:SF134">
    <property type="entry name" value="PHOSPHOLIPID HYDROPEROXIDE GLUTATHIONE PEROXIDASE"/>
    <property type="match status" value="1"/>
</dbReference>
<proteinExistence type="evidence at transcript level"/>
<organism evidence="4">
    <name type="scientific">Ixodes ricinus</name>
    <name type="common">Common tick</name>
    <name type="synonym">Acarus ricinus</name>
    <dbReference type="NCBI Taxonomy" id="34613"/>
    <lineage>
        <taxon>Eukaryota</taxon>
        <taxon>Metazoa</taxon>
        <taxon>Ecdysozoa</taxon>
        <taxon>Arthropoda</taxon>
        <taxon>Chelicerata</taxon>
        <taxon>Arachnida</taxon>
        <taxon>Acari</taxon>
        <taxon>Parasitiformes</taxon>
        <taxon>Ixodida</taxon>
        <taxon>Ixodoidea</taxon>
        <taxon>Ixodidae</taxon>
        <taxon>Ixodinae</taxon>
        <taxon>Ixodes</taxon>
    </lineage>
</organism>
<dbReference type="EMBL" id="GBIH01001825">
    <property type="protein sequence ID" value="JAC92885.1"/>
    <property type="molecule type" value="mRNA"/>
</dbReference>
<dbReference type="PANTHER" id="PTHR11592">
    <property type="entry name" value="GLUTATHIONE PEROXIDASE"/>
    <property type="match status" value="1"/>
</dbReference>
<evidence type="ECO:0000256" key="2">
    <source>
        <dbReference type="ARBA" id="ARBA00022559"/>
    </source>
</evidence>
<comment type="similarity">
    <text evidence="1">Belongs to the glutathione peroxidase family.</text>
</comment>
<evidence type="ECO:0000256" key="1">
    <source>
        <dbReference type="ARBA" id="ARBA00006926"/>
    </source>
</evidence>
<accession>A0A090XCF5</accession>
<dbReference type="GO" id="GO:0006979">
    <property type="term" value="P:response to oxidative stress"/>
    <property type="evidence" value="ECO:0007669"/>
    <property type="project" value="InterPro"/>
</dbReference>
<sequence length="133" mass="14486">SASDGWKTATSIYDFDAVVHYDGNQVSLSKYRGHVALIVRNVGLPSRGMTNKNYQQLQELHEEVCRIQGSAHPRSFPCNQFGGQGAWARRTEIKEFVKNVQASSSTCSATVNVNGDQAHPTLEVISSTSSLAS</sequence>
<evidence type="ECO:0000313" key="4">
    <source>
        <dbReference type="EMBL" id="JAC92885.1"/>
    </source>
</evidence>
<dbReference type="AlphaFoldDB" id="A0A090XCF5"/>
<name>A0A090XCF5_IXORI</name>
<dbReference type="Gene3D" id="3.40.30.10">
    <property type="entry name" value="Glutaredoxin"/>
    <property type="match status" value="1"/>
</dbReference>
<reference evidence="4" key="1">
    <citation type="journal article" date="2015" name="PLoS Negl. Trop. Dis.">
        <title>Deep Sequencing Analysis of the Ixodes ricinus Haemocytome.</title>
        <authorList>
            <person name="Kotsyfakis M."/>
            <person name="Kopacek P."/>
            <person name="Franta Z."/>
            <person name="Pedra J.H."/>
            <person name="Ribeiro J.M."/>
        </authorList>
    </citation>
    <scope>NUCLEOTIDE SEQUENCE</scope>
</reference>
<keyword evidence="3" id="KW-0560">Oxidoreductase</keyword>
<dbReference type="GO" id="GO:0004601">
    <property type="term" value="F:peroxidase activity"/>
    <property type="evidence" value="ECO:0007669"/>
    <property type="project" value="UniProtKB-KW"/>
</dbReference>
<protein>
    <submittedName>
        <fullName evidence="4">Putative phospholipid-hydroperoxide glutathione peroxidase</fullName>
    </submittedName>
</protein>
<evidence type="ECO:0000256" key="3">
    <source>
        <dbReference type="ARBA" id="ARBA00023002"/>
    </source>
</evidence>
<dbReference type="PROSITE" id="PS51355">
    <property type="entry name" value="GLUTATHIONE_PEROXID_3"/>
    <property type="match status" value="1"/>
</dbReference>
<feature type="non-terminal residue" evidence="4">
    <location>
        <position position="1"/>
    </location>
</feature>
<dbReference type="Pfam" id="PF00255">
    <property type="entry name" value="GSHPx"/>
    <property type="match status" value="1"/>
</dbReference>
<dbReference type="InterPro" id="IPR036249">
    <property type="entry name" value="Thioredoxin-like_sf"/>
</dbReference>